<dbReference type="PANTHER" id="PTHR32322:SF18">
    <property type="entry name" value="S-ADENOSYLMETHIONINE_S-ADENOSYLHOMOCYSTEINE TRANSPORTER"/>
    <property type="match status" value="1"/>
</dbReference>
<gene>
    <name evidence="8" type="ORF">JIN83_08385</name>
</gene>
<protein>
    <submittedName>
        <fullName evidence="8">DMT family transporter</fullName>
    </submittedName>
</protein>
<name>A0AAE2SBA5_9BACT</name>
<dbReference type="Pfam" id="PF00892">
    <property type="entry name" value="EamA"/>
    <property type="match status" value="2"/>
</dbReference>
<keyword evidence="2" id="KW-1003">Cell membrane</keyword>
<feature type="transmembrane region" description="Helical" evidence="6">
    <location>
        <begin position="279"/>
        <end position="298"/>
    </location>
</feature>
<dbReference type="InterPro" id="IPR000620">
    <property type="entry name" value="EamA_dom"/>
</dbReference>
<keyword evidence="5 6" id="KW-0472">Membrane</keyword>
<dbReference type="GO" id="GO:0005886">
    <property type="term" value="C:plasma membrane"/>
    <property type="evidence" value="ECO:0007669"/>
    <property type="project" value="UniProtKB-SubCell"/>
</dbReference>
<keyword evidence="4 6" id="KW-1133">Transmembrane helix</keyword>
<proteinExistence type="predicted"/>
<dbReference type="EMBL" id="JAENIG010000004">
    <property type="protein sequence ID" value="MBK1854975.1"/>
    <property type="molecule type" value="Genomic_DNA"/>
</dbReference>
<feature type="transmembrane region" description="Helical" evidence="6">
    <location>
        <begin position="104"/>
        <end position="125"/>
    </location>
</feature>
<feature type="transmembrane region" description="Helical" evidence="6">
    <location>
        <begin position="160"/>
        <end position="180"/>
    </location>
</feature>
<dbReference type="PANTHER" id="PTHR32322">
    <property type="entry name" value="INNER MEMBRANE TRANSPORTER"/>
    <property type="match status" value="1"/>
</dbReference>
<evidence type="ECO:0000256" key="1">
    <source>
        <dbReference type="ARBA" id="ARBA00004651"/>
    </source>
</evidence>
<feature type="transmembrane region" description="Helical" evidence="6">
    <location>
        <begin position="256"/>
        <end position="273"/>
    </location>
</feature>
<feature type="transmembrane region" description="Helical" evidence="6">
    <location>
        <begin position="76"/>
        <end position="98"/>
    </location>
</feature>
<dbReference type="RefSeq" id="WP_309489586.1">
    <property type="nucleotide sequence ID" value="NZ_JAENIG010000004.1"/>
</dbReference>
<dbReference type="Proteomes" id="UP000634206">
    <property type="component" value="Unassembled WGS sequence"/>
</dbReference>
<dbReference type="InterPro" id="IPR050638">
    <property type="entry name" value="AA-Vitamin_Transporters"/>
</dbReference>
<evidence type="ECO:0000259" key="7">
    <source>
        <dbReference type="Pfam" id="PF00892"/>
    </source>
</evidence>
<keyword evidence="3 6" id="KW-0812">Transmembrane</keyword>
<feature type="transmembrane region" description="Helical" evidence="6">
    <location>
        <begin position="137"/>
        <end position="154"/>
    </location>
</feature>
<sequence length="302" mass="31918">MTVSPRMCPFAVLLCALLWGSAFPGIKAIYAEWENIQVLPDMQNRLLLAGVRFIIGGFVLLLISKSPIKQLKSTPFLPLLGFAAAQTGIQYAMFYTALAVSSAVLGGLLVASGSFWWLLLAPLILKTPWPTRVQWSLIGIGAAGVLLAVYKPGAGSGQPVLGGILFCASTLSGTLGVIILQRVLKTMGARAATGYGLLLGGIMLTLAGAGAWSDFTQLFNLKVILLTCYLAMVSAVGFGLWNYLTSLFPVNLLAGYRFLVPVCAVVESSLLVAGETPGLGIWIGGLLVIFSVVALQRVKVVQ</sequence>
<evidence type="ECO:0000256" key="5">
    <source>
        <dbReference type="ARBA" id="ARBA00023136"/>
    </source>
</evidence>
<feature type="domain" description="EamA" evidence="7">
    <location>
        <begin position="162"/>
        <end position="293"/>
    </location>
</feature>
<evidence type="ECO:0000256" key="2">
    <source>
        <dbReference type="ARBA" id="ARBA00022475"/>
    </source>
</evidence>
<evidence type="ECO:0000313" key="8">
    <source>
        <dbReference type="EMBL" id="MBK1854975.1"/>
    </source>
</evidence>
<accession>A0AAE2SBA5</accession>
<keyword evidence="9" id="KW-1185">Reference proteome</keyword>
<comment type="caution">
    <text evidence="8">The sequence shown here is derived from an EMBL/GenBank/DDBJ whole genome shotgun (WGS) entry which is preliminary data.</text>
</comment>
<feature type="transmembrane region" description="Helical" evidence="6">
    <location>
        <begin position="224"/>
        <end position="244"/>
    </location>
</feature>
<comment type="subcellular location">
    <subcellularLocation>
        <location evidence="1">Cell membrane</location>
        <topology evidence="1">Multi-pass membrane protein</topology>
    </subcellularLocation>
</comment>
<evidence type="ECO:0000256" key="6">
    <source>
        <dbReference type="SAM" id="Phobius"/>
    </source>
</evidence>
<feature type="domain" description="EamA" evidence="7">
    <location>
        <begin position="10"/>
        <end position="149"/>
    </location>
</feature>
<organism evidence="8 9">
    <name type="scientific">Oceaniferula flava</name>
    <dbReference type="NCBI Taxonomy" id="2800421"/>
    <lineage>
        <taxon>Bacteria</taxon>
        <taxon>Pseudomonadati</taxon>
        <taxon>Verrucomicrobiota</taxon>
        <taxon>Verrucomicrobiia</taxon>
        <taxon>Verrucomicrobiales</taxon>
        <taxon>Verrucomicrobiaceae</taxon>
        <taxon>Oceaniferula</taxon>
    </lineage>
</organism>
<feature type="transmembrane region" description="Helical" evidence="6">
    <location>
        <begin position="192"/>
        <end position="212"/>
    </location>
</feature>
<evidence type="ECO:0000256" key="4">
    <source>
        <dbReference type="ARBA" id="ARBA00022989"/>
    </source>
</evidence>
<evidence type="ECO:0000313" key="9">
    <source>
        <dbReference type="Proteomes" id="UP000634206"/>
    </source>
</evidence>
<feature type="transmembrane region" description="Helical" evidence="6">
    <location>
        <begin position="46"/>
        <end position="64"/>
    </location>
</feature>
<reference evidence="8" key="1">
    <citation type="submission" date="2021-01" db="EMBL/GenBank/DDBJ databases">
        <title>Modified the classification status of verrucomicrobia.</title>
        <authorList>
            <person name="Feng X."/>
        </authorList>
    </citation>
    <scope>NUCLEOTIDE SEQUENCE</scope>
    <source>
        <strain evidence="8">5K15</strain>
    </source>
</reference>
<evidence type="ECO:0000256" key="3">
    <source>
        <dbReference type="ARBA" id="ARBA00022692"/>
    </source>
</evidence>
<dbReference type="AlphaFoldDB" id="A0AAE2SBA5"/>